<evidence type="ECO:0000313" key="6">
    <source>
        <dbReference type="EMBL" id="MFB5267647.1"/>
    </source>
</evidence>
<feature type="chain" id="PRO_5046948171" evidence="4">
    <location>
        <begin position="19"/>
        <end position="309"/>
    </location>
</feature>
<dbReference type="SUPFAM" id="SSF53822">
    <property type="entry name" value="Periplasmic binding protein-like I"/>
    <property type="match status" value="1"/>
</dbReference>
<feature type="signal peptide" evidence="4">
    <location>
        <begin position="1"/>
        <end position="18"/>
    </location>
</feature>
<protein>
    <submittedName>
        <fullName evidence="6">Ribose ABC transporter substrate-binding protein RbsB</fullName>
    </submittedName>
</protein>
<dbReference type="RefSeq" id="WP_375355643.1">
    <property type="nucleotide sequence ID" value="NZ_JBHHMI010000009.1"/>
</dbReference>
<keyword evidence="7" id="KW-1185">Reference proteome</keyword>
<dbReference type="CDD" id="cd06323">
    <property type="entry name" value="PBP1_ribose_binding"/>
    <property type="match status" value="1"/>
</dbReference>
<reference evidence="6 7" key="1">
    <citation type="submission" date="2024-09" db="EMBL/GenBank/DDBJ databases">
        <title>Paenibacillus zeirhizospherea sp. nov., isolated from surface of the maize (Zea mays) roots in a horticulture field, Hungary.</title>
        <authorList>
            <person name="Marton D."/>
            <person name="Farkas M."/>
            <person name="Bedics A."/>
            <person name="Toth E."/>
            <person name="Tancsics A."/>
            <person name="Boka K."/>
            <person name="Maroti G."/>
            <person name="Kriszt B."/>
            <person name="Cserhati M."/>
        </authorList>
    </citation>
    <scope>NUCLEOTIDE SEQUENCE [LARGE SCALE GENOMIC DNA]</scope>
    <source>
        <strain evidence="6 7">KCTC 33519</strain>
    </source>
</reference>
<accession>A0ABV5ATU9</accession>
<evidence type="ECO:0000256" key="4">
    <source>
        <dbReference type="SAM" id="SignalP"/>
    </source>
</evidence>
<dbReference type="Pfam" id="PF13407">
    <property type="entry name" value="Peripla_BP_4"/>
    <property type="match status" value="1"/>
</dbReference>
<dbReference type="InterPro" id="IPR025997">
    <property type="entry name" value="SBP_2_dom"/>
</dbReference>
<evidence type="ECO:0000256" key="3">
    <source>
        <dbReference type="ARBA" id="ARBA00022729"/>
    </source>
</evidence>
<dbReference type="EMBL" id="JBHHMI010000009">
    <property type="protein sequence ID" value="MFB5267647.1"/>
    <property type="molecule type" value="Genomic_DNA"/>
</dbReference>
<name>A0ABV5ATU9_9BACL</name>
<feature type="domain" description="Periplasmic binding protein" evidence="5">
    <location>
        <begin position="41"/>
        <end position="291"/>
    </location>
</feature>
<dbReference type="Gene3D" id="3.40.50.2300">
    <property type="match status" value="2"/>
</dbReference>
<comment type="caution">
    <text evidence="6">The sequence shown here is derived from an EMBL/GenBank/DDBJ whole genome shotgun (WGS) entry which is preliminary data.</text>
</comment>
<dbReference type="Proteomes" id="UP001580346">
    <property type="component" value="Unassembled WGS sequence"/>
</dbReference>
<sequence length="309" mass="32411">MRKYSIFLLLTLSLFLLAGCSLEPPSWAKAKAAGDLSNVKIGLSMSTLNNPFFVYLKDMVVKEADRQGFEVIVVDAQNDPAKQNNDVEDLIQQGVNALLINPTDSSAISAAVQTANGVGIPVITIDRAADKGEVASLIASDNVGGGKMAAEYIVDQLGEGAVVAELEGIPGTSAARERGQGFHSVADTKLKVVAKQAADFDRTKGLNVMENMLQGNPDIQAVFAQNDEMALGAVEAIAATGRDILVVGFDGSADALQAVKDGKLSATVAQQFDLIGQKAVQTAAEILQGKQVESSIPVPIKLVTKDDSK</sequence>
<dbReference type="PANTHER" id="PTHR46847">
    <property type="entry name" value="D-ALLOSE-BINDING PERIPLASMIC PROTEIN-RELATED"/>
    <property type="match status" value="1"/>
</dbReference>
<proteinExistence type="inferred from homology"/>
<dbReference type="PROSITE" id="PS51257">
    <property type="entry name" value="PROKAR_LIPOPROTEIN"/>
    <property type="match status" value="1"/>
</dbReference>
<dbReference type="InterPro" id="IPR028082">
    <property type="entry name" value="Peripla_BP_I"/>
</dbReference>
<dbReference type="NCBIfam" id="NF007936">
    <property type="entry name" value="PRK10653.1"/>
    <property type="match status" value="1"/>
</dbReference>
<keyword evidence="3 4" id="KW-0732">Signal</keyword>
<organism evidence="6 7">
    <name type="scientific">Paenibacillus enshidis</name>
    <dbReference type="NCBI Taxonomy" id="1458439"/>
    <lineage>
        <taxon>Bacteria</taxon>
        <taxon>Bacillati</taxon>
        <taxon>Bacillota</taxon>
        <taxon>Bacilli</taxon>
        <taxon>Bacillales</taxon>
        <taxon>Paenibacillaceae</taxon>
        <taxon>Paenibacillus</taxon>
    </lineage>
</organism>
<gene>
    <name evidence="6" type="primary">rbsB</name>
    <name evidence="6" type="ORF">ACE41H_12765</name>
</gene>
<comment type="subcellular location">
    <subcellularLocation>
        <location evidence="1">Cell envelope</location>
    </subcellularLocation>
</comment>
<evidence type="ECO:0000259" key="5">
    <source>
        <dbReference type="Pfam" id="PF13407"/>
    </source>
</evidence>
<evidence type="ECO:0000256" key="1">
    <source>
        <dbReference type="ARBA" id="ARBA00004196"/>
    </source>
</evidence>
<comment type="similarity">
    <text evidence="2">Belongs to the bacterial solute-binding protein 2 family.</text>
</comment>
<evidence type="ECO:0000256" key="2">
    <source>
        <dbReference type="ARBA" id="ARBA00007639"/>
    </source>
</evidence>
<dbReference type="PANTHER" id="PTHR46847:SF1">
    <property type="entry name" value="D-ALLOSE-BINDING PERIPLASMIC PROTEIN-RELATED"/>
    <property type="match status" value="1"/>
</dbReference>
<evidence type="ECO:0000313" key="7">
    <source>
        <dbReference type="Proteomes" id="UP001580346"/>
    </source>
</evidence>